<evidence type="ECO:0000256" key="1">
    <source>
        <dbReference type="SAM" id="Coils"/>
    </source>
</evidence>
<feature type="compositionally biased region" description="Acidic residues" evidence="2">
    <location>
        <begin position="529"/>
        <end position="544"/>
    </location>
</feature>
<sequence>MSSFEKPRPLAAESQIINRRSDEADVIAVREELRRTQERLEALQEYVRELECKLERKISPCSSLNFDTLYLIFQYLLPPSVYLDPSISAGPNSLWCRVLRMKKTLTLVSKFWRRVALPFLYGEVWLRRFGQMVSFARTVKQSCDEIAPLVKTVSFTCYVPAEDLVPLASQSAVTILTRCPDLTGLKFSTDFLERFLPVDANASSETGRPMVVNALSDLGPRMTMLHSEDAHLPRAPAVYPHSLLSSFPMLRSLILVLDTDKWAEDVAPLTFNHLEHLAIQFRDALLPFARISAWKLPRLRRLGFDMRHASKCPRRDSVSFAAFFKAYGLQIQELDFGPSADVRSLPLTSKLCGCTIDTSANNQEWSGRHMLWVIQSVVALCPRVQYIALPALRPHHVPLSALLASWHPSIRIDLWGEDASDVPSSSESPFHPNIRMIDIALSSTPDIARVFNRPIEDNEPRPILHRVYDSVRLVDGPLALHRPDWEQNWPLLLRRAAKLQLTKWVTATPDLTNCKEDGYTVVEYASSDESGDEDDGCLADDSEGENSASRTSETPGSDSASESSTETDETSESTGSSQTVSLDGDGGVAELELVELGLEVAMELSEMESEVFVHEEEEVLDIYHYDLGNQDRGCIAYCGLSLEDGT</sequence>
<dbReference type="EMBL" id="RWJN01000447">
    <property type="protein sequence ID" value="TCD61601.1"/>
    <property type="molecule type" value="Genomic_DNA"/>
</dbReference>
<evidence type="ECO:0000313" key="3">
    <source>
        <dbReference type="EMBL" id="TCD61601.1"/>
    </source>
</evidence>
<comment type="caution">
    <text evidence="3">The sequence shown here is derived from an EMBL/GenBank/DDBJ whole genome shotgun (WGS) entry which is preliminary data.</text>
</comment>
<dbReference type="OrthoDB" id="3060996at2759"/>
<evidence type="ECO:0000313" key="4">
    <source>
        <dbReference type="Proteomes" id="UP000292702"/>
    </source>
</evidence>
<organism evidence="3 4">
    <name type="scientific">Steccherinum ochraceum</name>
    <dbReference type="NCBI Taxonomy" id="92696"/>
    <lineage>
        <taxon>Eukaryota</taxon>
        <taxon>Fungi</taxon>
        <taxon>Dikarya</taxon>
        <taxon>Basidiomycota</taxon>
        <taxon>Agaricomycotina</taxon>
        <taxon>Agaricomycetes</taxon>
        <taxon>Polyporales</taxon>
        <taxon>Steccherinaceae</taxon>
        <taxon>Steccherinum</taxon>
    </lineage>
</organism>
<gene>
    <name evidence="3" type="ORF">EIP91_008166</name>
</gene>
<dbReference type="Proteomes" id="UP000292702">
    <property type="component" value="Unassembled WGS sequence"/>
</dbReference>
<evidence type="ECO:0000256" key="2">
    <source>
        <dbReference type="SAM" id="MobiDB-lite"/>
    </source>
</evidence>
<feature type="region of interest" description="Disordered" evidence="2">
    <location>
        <begin position="525"/>
        <end position="585"/>
    </location>
</feature>
<reference evidence="3 4" key="1">
    <citation type="submission" date="2018-11" db="EMBL/GenBank/DDBJ databases">
        <title>Genome assembly of Steccherinum ochraceum LE-BIN_3174, the white-rot fungus of the Steccherinaceae family (The Residual Polyporoid clade, Polyporales, Basidiomycota).</title>
        <authorList>
            <person name="Fedorova T.V."/>
            <person name="Glazunova O.A."/>
            <person name="Landesman E.O."/>
            <person name="Moiseenko K.V."/>
            <person name="Psurtseva N.V."/>
            <person name="Savinova O.S."/>
            <person name="Shakhova N.V."/>
            <person name="Tyazhelova T.V."/>
            <person name="Vasina D.V."/>
        </authorList>
    </citation>
    <scope>NUCLEOTIDE SEQUENCE [LARGE SCALE GENOMIC DNA]</scope>
    <source>
        <strain evidence="3 4">LE-BIN_3174</strain>
    </source>
</reference>
<proteinExistence type="predicted"/>
<protein>
    <submittedName>
        <fullName evidence="3">Uncharacterized protein</fullName>
    </submittedName>
</protein>
<name>A0A4R0R366_9APHY</name>
<feature type="coiled-coil region" evidence="1">
    <location>
        <begin position="26"/>
        <end position="53"/>
    </location>
</feature>
<keyword evidence="1" id="KW-0175">Coiled coil</keyword>
<keyword evidence="4" id="KW-1185">Reference proteome</keyword>
<dbReference type="AlphaFoldDB" id="A0A4R0R366"/>
<feature type="compositionally biased region" description="Low complexity" evidence="2">
    <location>
        <begin position="552"/>
        <end position="564"/>
    </location>
</feature>
<accession>A0A4R0R366</accession>